<dbReference type="EMBL" id="JAIPUX010000439">
    <property type="protein sequence ID" value="KAH0630553.1"/>
    <property type="molecule type" value="Genomic_DNA"/>
</dbReference>
<comment type="caution">
    <text evidence="2">The sequence shown here is derived from an EMBL/GenBank/DDBJ whole genome shotgun (WGS) entry which is preliminary data.</text>
</comment>
<sequence>MAAEHQNAVVADLQGDVVSEDEVKVGVQDPEESEVEKGVVAKALPVIHFGRMKESWEGAEPVAEVAEEQPEDEPAEGSEAQDPTFLKTEESPDSEQEDKQLLRSGSRDVSHGDSSPFEEASDAELEPGQEGEPQQLPQIDRDTQHSVSSLLIKEEPEFMEVVEEDVPDEGGATLDIERQCFVVLQRSNG</sequence>
<feature type="region of interest" description="Disordered" evidence="1">
    <location>
        <begin position="53"/>
        <end position="154"/>
    </location>
</feature>
<organism evidence="2 3">
    <name type="scientific">Phrynosoma platyrhinos</name>
    <name type="common">Desert horned lizard</name>
    <dbReference type="NCBI Taxonomy" id="52577"/>
    <lineage>
        <taxon>Eukaryota</taxon>
        <taxon>Metazoa</taxon>
        <taxon>Chordata</taxon>
        <taxon>Craniata</taxon>
        <taxon>Vertebrata</taxon>
        <taxon>Euteleostomi</taxon>
        <taxon>Lepidosauria</taxon>
        <taxon>Squamata</taxon>
        <taxon>Bifurcata</taxon>
        <taxon>Unidentata</taxon>
        <taxon>Episquamata</taxon>
        <taxon>Toxicofera</taxon>
        <taxon>Iguania</taxon>
        <taxon>Phrynosomatidae</taxon>
        <taxon>Phrynosomatinae</taxon>
        <taxon>Phrynosoma</taxon>
    </lineage>
</organism>
<feature type="compositionally biased region" description="Acidic residues" evidence="1">
    <location>
        <begin position="65"/>
        <end position="76"/>
    </location>
</feature>
<evidence type="ECO:0000313" key="3">
    <source>
        <dbReference type="Proteomes" id="UP000826234"/>
    </source>
</evidence>
<evidence type="ECO:0000313" key="2">
    <source>
        <dbReference type="EMBL" id="KAH0630553.1"/>
    </source>
</evidence>
<feature type="compositionally biased region" description="Acidic residues" evidence="1">
    <location>
        <begin position="119"/>
        <end position="129"/>
    </location>
</feature>
<keyword evidence="3" id="KW-1185">Reference proteome</keyword>
<dbReference type="Proteomes" id="UP000826234">
    <property type="component" value="Unassembled WGS sequence"/>
</dbReference>
<accession>A0ABQ7TLL7</accession>
<reference evidence="2 3" key="1">
    <citation type="journal article" date="2022" name="Gigascience">
        <title>A chromosome-level genome assembly and annotation of the desert horned lizard, Phrynosoma platyrhinos, provides insight into chromosomal rearrangements among reptiles.</title>
        <authorList>
            <person name="Koochekian N."/>
            <person name="Ascanio A."/>
            <person name="Farleigh K."/>
            <person name="Card D.C."/>
            <person name="Schield D.R."/>
            <person name="Castoe T.A."/>
            <person name="Jezkova T."/>
        </authorList>
    </citation>
    <scope>NUCLEOTIDE SEQUENCE [LARGE SCALE GENOMIC DNA]</scope>
    <source>
        <strain evidence="2">NK-2021</strain>
    </source>
</reference>
<feature type="compositionally biased region" description="Basic and acidic residues" evidence="1">
    <location>
        <begin position="97"/>
        <end position="111"/>
    </location>
</feature>
<gene>
    <name evidence="2" type="ORF">JD844_013722</name>
</gene>
<proteinExistence type="predicted"/>
<protein>
    <submittedName>
        <fullName evidence="2">Uncharacterized protein</fullName>
    </submittedName>
</protein>
<name>A0ABQ7TLL7_PHRPL</name>
<evidence type="ECO:0000256" key="1">
    <source>
        <dbReference type="SAM" id="MobiDB-lite"/>
    </source>
</evidence>